<dbReference type="EMBL" id="JBGBPQ010000012">
    <property type="protein sequence ID" value="KAL1514859.1"/>
    <property type="molecule type" value="Genomic_DNA"/>
</dbReference>
<dbReference type="InterPro" id="IPR039448">
    <property type="entry name" value="Beta_helix"/>
</dbReference>
<dbReference type="SUPFAM" id="SSF51126">
    <property type="entry name" value="Pectin lyase-like"/>
    <property type="match status" value="1"/>
</dbReference>
<dbReference type="InterPro" id="IPR012334">
    <property type="entry name" value="Pectin_lyas_fold"/>
</dbReference>
<dbReference type="Gene3D" id="3.40.50.10140">
    <property type="entry name" value="Toll/interleukin-1 receptor homology (TIR) domain"/>
    <property type="match status" value="1"/>
</dbReference>
<feature type="transmembrane region" description="Helical" evidence="2">
    <location>
        <begin position="456"/>
        <end position="478"/>
    </location>
</feature>
<dbReference type="PANTHER" id="PTHR11319:SF35">
    <property type="entry name" value="OUTER MEMBRANE PROTEIN PMPC-RELATED"/>
    <property type="match status" value="1"/>
</dbReference>
<evidence type="ECO:0000256" key="2">
    <source>
        <dbReference type="SAM" id="Phobius"/>
    </source>
</evidence>
<proteinExistence type="predicted"/>
<feature type="transmembrane region" description="Helical" evidence="2">
    <location>
        <begin position="759"/>
        <end position="777"/>
    </location>
</feature>
<keyword evidence="5" id="KW-1185">Reference proteome</keyword>
<feature type="transmembrane region" description="Helical" evidence="2">
    <location>
        <begin position="679"/>
        <end position="700"/>
    </location>
</feature>
<keyword evidence="2" id="KW-0812">Transmembrane</keyword>
<evidence type="ECO:0000256" key="1">
    <source>
        <dbReference type="SAM" id="MobiDB-lite"/>
    </source>
</evidence>
<gene>
    <name evidence="4" type="ORF">AB1Y20_003943</name>
</gene>
<dbReference type="Proteomes" id="UP001515480">
    <property type="component" value="Unassembled WGS sequence"/>
</dbReference>
<evidence type="ECO:0000259" key="3">
    <source>
        <dbReference type="Pfam" id="PF13229"/>
    </source>
</evidence>
<feature type="compositionally biased region" description="Pro residues" evidence="1">
    <location>
        <begin position="70"/>
        <end position="80"/>
    </location>
</feature>
<dbReference type="InterPro" id="IPR035897">
    <property type="entry name" value="Toll_tir_struct_dom_sf"/>
</dbReference>
<protein>
    <recommendedName>
        <fullName evidence="3">Right handed beta helix domain-containing protein</fullName>
    </recommendedName>
</protein>
<name>A0AB34J6D0_PRYPA</name>
<comment type="caution">
    <text evidence="4">The sequence shown here is derived from an EMBL/GenBank/DDBJ whole genome shotgun (WGS) entry which is preliminary data.</text>
</comment>
<feature type="transmembrane region" description="Helical" evidence="2">
    <location>
        <begin position="789"/>
        <end position="809"/>
    </location>
</feature>
<evidence type="ECO:0000313" key="4">
    <source>
        <dbReference type="EMBL" id="KAL1514859.1"/>
    </source>
</evidence>
<feature type="region of interest" description="Disordered" evidence="1">
    <location>
        <begin position="371"/>
        <end position="403"/>
    </location>
</feature>
<evidence type="ECO:0000313" key="5">
    <source>
        <dbReference type="Proteomes" id="UP001515480"/>
    </source>
</evidence>
<feature type="transmembrane region" description="Helical" evidence="2">
    <location>
        <begin position="565"/>
        <end position="589"/>
    </location>
</feature>
<feature type="compositionally biased region" description="Low complexity" evidence="1">
    <location>
        <begin position="81"/>
        <end position="91"/>
    </location>
</feature>
<dbReference type="PANTHER" id="PTHR11319">
    <property type="entry name" value="G PROTEIN-COUPLED RECEPTOR-RELATED"/>
    <property type="match status" value="1"/>
</dbReference>
<dbReference type="Gene3D" id="2.160.20.10">
    <property type="entry name" value="Single-stranded right-handed beta-helix, Pectin lyase-like"/>
    <property type="match status" value="1"/>
</dbReference>
<reference evidence="4 5" key="1">
    <citation type="journal article" date="2024" name="Science">
        <title>Giant polyketide synthase enzymes in the biosynthesis of giant marine polyether toxins.</title>
        <authorList>
            <person name="Fallon T.R."/>
            <person name="Shende V.V."/>
            <person name="Wierzbicki I.H."/>
            <person name="Pendleton A.L."/>
            <person name="Watervoot N.F."/>
            <person name="Auber R.P."/>
            <person name="Gonzalez D.J."/>
            <person name="Wisecaver J.H."/>
            <person name="Moore B.S."/>
        </authorList>
    </citation>
    <scope>NUCLEOTIDE SEQUENCE [LARGE SCALE GENOMIC DNA]</scope>
    <source>
        <strain evidence="4 5">12B1</strain>
    </source>
</reference>
<dbReference type="InterPro" id="IPR011050">
    <property type="entry name" value="Pectin_lyase_fold/virulence"/>
</dbReference>
<organism evidence="4 5">
    <name type="scientific">Prymnesium parvum</name>
    <name type="common">Toxic golden alga</name>
    <dbReference type="NCBI Taxonomy" id="97485"/>
    <lineage>
        <taxon>Eukaryota</taxon>
        <taxon>Haptista</taxon>
        <taxon>Haptophyta</taxon>
        <taxon>Prymnesiophyceae</taxon>
        <taxon>Prymnesiales</taxon>
        <taxon>Prymnesiaceae</taxon>
        <taxon>Prymnesium</taxon>
    </lineage>
</organism>
<feature type="transmembrane region" description="Helical" evidence="2">
    <location>
        <begin position="539"/>
        <end position="558"/>
    </location>
</feature>
<feature type="domain" description="Right handed beta helix" evidence="3">
    <location>
        <begin position="202"/>
        <end position="274"/>
    </location>
</feature>
<keyword evidence="2" id="KW-1133">Transmembrane helix</keyword>
<feature type="transmembrane region" description="Helical" evidence="2">
    <location>
        <begin position="837"/>
        <end position="861"/>
    </location>
</feature>
<feature type="region of interest" description="Disordered" evidence="1">
    <location>
        <begin position="28"/>
        <end position="93"/>
    </location>
</feature>
<dbReference type="Pfam" id="PF13229">
    <property type="entry name" value="Beta_helix"/>
    <property type="match status" value="1"/>
</dbReference>
<keyword evidence="2" id="KW-0472">Membrane</keyword>
<dbReference type="SUPFAM" id="SSF52200">
    <property type="entry name" value="Toll/Interleukin receptor TIR domain"/>
    <property type="match status" value="1"/>
</dbReference>
<accession>A0AB34J6D0</accession>
<feature type="compositionally biased region" description="Low complexity" evidence="1">
    <location>
        <begin position="50"/>
        <end position="69"/>
    </location>
</feature>
<feature type="transmembrane region" description="Helical" evidence="2">
    <location>
        <begin position="618"/>
        <end position="636"/>
    </location>
</feature>
<sequence length="1301" mass="142579">MTEETSLEILRSHSRLLEAEGNSNVSEFASNVSLANGSPPVELKPPTSPAAPSGQPAPSWQPAQLLHLLPSPPRSPPLPSSSPQLLLEAAPLPSPPPIPPSPVLTIVVAPTDVECSICDTLYGGLIRLQEQSAGLVVRFELLGGTYDANTSGGVITSKMLAFGNQTLSNDIRMVGNGDAIIRPSPDATWPLLQVTHGAPPISISGIQLHGNRHVRGILVRQSSLILRNSVLHDNSRGGMSVEDSTVTITSCTFSSNGWHRGVAEAVNGGALQRNSAETGASLYFAQGKVVYVLPAVEGHWVAGGFDCRVYRLPCPQDDAACVPESMPPLEEQPCDSELVGQTIATLSIGALDNDFPYPCAPGLFGDNDIVSQMSPQSDEASAGEAFESFNSSHGHKSSDTNSSGTTTPCVGGFNAAYESICAKGHTGPLCEVCENDGMYFRREAAICEDCPPVIQIVGIVLAAITGVSVLLRCFLCVFEKPQPNLRHFKLVLKRSGMRIRGLSLMPKLKLLVAFFQSVHTLPSVYGVTMPPYYFTWMKAFEWIHFSFDGLVGAGVCIRGGFTTRLFVYSLAPFGVFALVLILASLAYFMDRSLLNTGHTISASNQRGNLPFLQGLIDYWMSALPILLFLSFCMVTSTSQNIFSTWQCAEFSDFPTSRSFMVRDLSVECSGPEYEQITMVALIFVVVWPVGFPILYFVLLWRCRDDIAMRRRSRLTHATRKGPFLHSEYETNLFWWEPVFLIERLAVGGFLLLVPDTRKYARLLGAMLITVAYLIALLSMRPYRGQDLNMLSALGVQFPLMCIFLGALNLQLYMRIEDNLPDDSLAEELMSFESRDQIVGLVLSFIFVVLALFLSVSLYQWVTRKPLMMLVLESTSLPPELTLRSSCRWHLFLSHIWSSGQDQVAVIKIQLRMLLPEVSIFLDVDDLTDIAELETYIDQSQCILIFLSQGYFFSANCMRELEASAVKQKPLRIVHETDTSHGGATLSVLEENCPAELRARIFDSEELISWYRSHDFQALSLLEIAQGLLQASPLYQEAQPFVHISGEAKGKYVSLQKDVFLYASPSNPGASAFVAELSAALTSSTRHGSQDHLHSIQLPCSLLGATEAKIVVAEQSTDSSTPKRRLTRILSTLGAVPGGVTSPVSVDHIAVESMRFHLRLRRFSGKKASKSPSLPSASSDIPCGSDGRNLSPSATVMFLYLNNQTFLNEAGRLLADEVRSARAAGVRILLVHETDSARGGMDFGVLFHRTPEDLIKGGIYKELAIMLAPGKHRSVSYILTSQALDPAKRRAKVRFLFDIQKK</sequence>